<feature type="region of interest" description="Disordered" evidence="1">
    <location>
        <begin position="30"/>
        <end position="82"/>
    </location>
</feature>
<proteinExistence type="predicted"/>
<comment type="caution">
    <text evidence="3">The sequence shown here is derived from an EMBL/GenBank/DDBJ whole genome shotgun (WGS) entry which is preliminary data.</text>
</comment>
<feature type="compositionally biased region" description="Polar residues" evidence="1">
    <location>
        <begin position="72"/>
        <end position="82"/>
    </location>
</feature>
<keyword evidence="4" id="KW-1185">Reference proteome</keyword>
<evidence type="ECO:0000256" key="1">
    <source>
        <dbReference type="SAM" id="MobiDB-lite"/>
    </source>
</evidence>
<sequence length="366" mass="38362">MTWQEELQKLDLELASGRISADDYRARRDEVLAGSTSAPSPQQQQGPFAPPFRWQAAPPQQQQPPNPDATQVVGTGNAASPDATQVVNTQQKGDAERTQFVRPVSGPNPQQGGWQSAPPISAPPPWTTGDGFGPVGDPTPGWIAQGPETFDDAGERSGKGRVFAIIGVILVLALIGGGIWWFASRPSGGTGGETTAQSTSQTPTSKPKPKDDLEIADLPGTQEDQSGIKTFEDVIAQKLLTDEENTAYTTAGASKVRVGVSKLPNGDVVQIITVQATDATTAATAVDALNELQVKFGMKPYTGVSPASVSTYQVDVAGDKKGAVRAHYVHKNTIVRVQVAGKDQAAISKDFDSVLAAQLSALPTGA</sequence>
<keyword evidence="2" id="KW-1133">Transmembrane helix</keyword>
<feature type="region of interest" description="Disordered" evidence="1">
    <location>
        <begin position="188"/>
        <end position="227"/>
    </location>
</feature>
<evidence type="ECO:0008006" key="5">
    <source>
        <dbReference type="Google" id="ProtNLM"/>
    </source>
</evidence>
<gene>
    <name evidence="3" type="ORF">C8D87_10278</name>
</gene>
<protein>
    <recommendedName>
        <fullName evidence="5">Flagellar basal body-associated protein FliL</fullName>
    </recommendedName>
</protein>
<keyword evidence="2" id="KW-0472">Membrane</keyword>
<dbReference type="EMBL" id="QLTT01000002">
    <property type="protein sequence ID" value="RAS68018.1"/>
    <property type="molecule type" value="Genomic_DNA"/>
</dbReference>
<evidence type="ECO:0000313" key="3">
    <source>
        <dbReference type="EMBL" id="RAS68018.1"/>
    </source>
</evidence>
<feature type="transmembrane region" description="Helical" evidence="2">
    <location>
        <begin position="162"/>
        <end position="183"/>
    </location>
</feature>
<keyword evidence="2" id="KW-0812">Transmembrane</keyword>
<evidence type="ECO:0000313" key="4">
    <source>
        <dbReference type="Proteomes" id="UP000248714"/>
    </source>
</evidence>
<name>A0ABX9EF43_9PSEU</name>
<reference evidence="3 4" key="1">
    <citation type="submission" date="2018-06" db="EMBL/GenBank/DDBJ databases">
        <title>Genomic Encyclopedia of Type Strains, Phase IV (KMG-IV): sequencing the most valuable type-strain genomes for metagenomic binning, comparative biology and taxonomic classification.</title>
        <authorList>
            <person name="Goeker M."/>
        </authorList>
    </citation>
    <scope>NUCLEOTIDE SEQUENCE [LARGE SCALE GENOMIC DNA]</scope>
    <source>
        <strain evidence="3 4">DSM 45479</strain>
    </source>
</reference>
<organism evidence="3 4">
    <name type="scientific">Lentzea atacamensis</name>
    <dbReference type="NCBI Taxonomy" id="531938"/>
    <lineage>
        <taxon>Bacteria</taxon>
        <taxon>Bacillati</taxon>
        <taxon>Actinomycetota</taxon>
        <taxon>Actinomycetes</taxon>
        <taxon>Pseudonocardiales</taxon>
        <taxon>Pseudonocardiaceae</taxon>
        <taxon>Lentzea</taxon>
    </lineage>
</organism>
<accession>A0ABX9EF43</accession>
<feature type="compositionally biased region" description="Low complexity" evidence="1">
    <location>
        <begin position="33"/>
        <end position="60"/>
    </location>
</feature>
<dbReference type="Proteomes" id="UP000248714">
    <property type="component" value="Unassembled WGS sequence"/>
</dbReference>
<evidence type="ECO:0000256" key="2">
    <source>
        <dbReference type="SAM" id="Phobius"/>
    </source>
</evidence>